<protein>
    <recommendedName>
        <fullName evidence="3">Protein kinase domain-containing protein</fullName>
    </recommendedName>
</protein>
<name>A0AAN8LQN0_9TELE</name>
<evidence type="ECO:0000313" key="4">
    <source>
        <dbReference type="EMBL" id="KAK6314639.1"/>
    </source>
</evidence>
<dbReference type="InterPro" id="IPR011009">
    <property type="entry name" value="Kinase-like_dom_sf"/>
</dbReference>
<evidence type="ECO:0000313" key="5">
    <source>
        <dbReference type="Proteomes" id="UP001356427"/>
    </source>
</evidence>
<accession>A0AAN8LQN0</accession>
<organism evidence="4 5">
    <name type="scientific">Coregonus suidteri</name>
    <dbReference type="NCBI Taxonomy" id="861788"/>
    <lineage>
        <taxon>Eukaryota</taxon>
        <taxon>Metazoa</taxon>
        <taxon>Chordata</taxon>
        <taxon>Craniata</taxon>
        <taxon>Vertebrata</taxon>
        <taxon>Euteleostomi</taxon>
        <taxon>Actinopterygii</taxon>
        <taxon>Neopterygii</taxon>
        <taxon>Teleostei</taxon>
        <taxon>Protacanthopterygii</taxon>
        <taxon>Salmoniformes</taxon>
        <taxon>Salmonidae</taxon>
        <taxon>Coregoninae</taxon>
        <taxon>Coregonus</taxon>
    </lineage>
</organism>
<feature type="domain" description="Protein kinase" evidence="3">
    <location>
        <begin position="483"/>
        <end position="782"/>
    </location>
</feature>
<dbReference type="SUPFAM" id="SSF48371">
    <property type="entry name" value="ARM repeat"/>
    <property type="match status" value="1"/>
</dbReference>
<dbReference type="Gene3D" id="3.30.200.20">
    <property type="entry name" value="Phosphorylase Kinase, domain 1"/>
    <property type="match status" value="1"/>
</dbReference>
<dbReference type="Gene3D" id="1.10.510.10">
    <property type="entry name" value="Transferase(Phosphotransferase) domain 1"/>
    <property type="match status" value="1"/>
</dbReference>
<feature type="compositionally biased region" description="Basic and acidic residues" evidence="2">
    <location>
        <begin position="1135"/>
        <end position="1145"/>
    </location>
</feature>
<dbReference type="Proteomes" id="UP001356427">
    <property type="component" value="Unassembled WGS sequence"/>
</dbReference>
<dbReference type="InterPro" id="IPR000719">
    <property type="entry name" value="Prot_kinase_dom"/>
</dbReference>
<dbReference type="PROSITE" id="PS50011">
    <property type="entry name" value="PROTEIN_KINASE_DOM"/>
    <property type="match status" value="1"/>
</dbReference>
<feature type="compositionally biased region" description="Polar residues" evidence="2">
    <location>
        <begin position="1065"/>
        <end position="1082"/>
    </location>
</feature>
<dbReference type="Gene3D" id="1.10.10.10">
    <property type="entry name" value="Winged helix-like DNA-binding domain superfamily/Winged helix DNA-binding domain"/>
    <property type="match status" value="1"/>
</dbReference>
<feature type="region of interest" description="Disordered" evidence="2">
    <location>
        <begin position="129"/>
        <end position="149"/>
    </location>
</feature>
<evidence type="ECO:0000256" key="2">
    <source>
        <dbReference type="SAM" id="MobiDB-lite"/>
    </source>
</evidence>
<dbReference type="EMBL" id="JAGTTL010000012">
    <property type="protein sequence ID" value="KAK6314639.1"/>
    <property type="molecule type" value="Genomic_DNA"/>
</dbReference>
<dbReference type="InterPro" id="IPR016024">
    <property type="entry name" value="ARM-type_fold"/>
</dbReference>
<dbReference type="InterPro" id="IPR036388">
    <property type="entry name" value="WH-like_DNA-bd_sf"/>
</dbReference>
<comment type="similarity">
    <text evidence="1">Belongs to the protein kinase superfamily.</text>
</comment>
<dbReference type="PANTHER" id="PTHR12984:SF6">
    <property type="entry name" value="SCY1-LIKE PROTEIN 2"/>
    <property type="match status" value="1"/>
</dbReference>
<sequence>MIIDAHERIIGGPSTLTQLWHNIIQALQAQVEVRRRRRHLACYTTDCFTGSDAADAVLSYLMSRTSYCCDSEVVRLKAAGSARRSWEARCLRRWGPSSFRWGQGGLFEGNGLQPLQFPGLRLVARLSRKEGTQRNHGPEDLMGKRKKGSRFGRTISNPLALGPSDQRVERLLKTINLQLSSLRAMTKAPTPSSQRRVKCQSLAVFTWPLGGGGRCGSSRRRSSCCRRWICPVLDCILASPDRGGPAPPQAAALQPLQSHHPGTWSSPTHPAWTASCPRASTSQKHLLSSGLGTTGGQEGGWPARRDFCLTTMAKHYGGQERSRLLTGRYRDIHTAILDLLGETGWLRKYGGTVGRWMMLSGLSAVSASAGAAGRDELRRLLASWPQQPIRMHAACTNETDNRALVHVLPAGVAAAVWGPARGSHPRELTQLIRDISLSEGPVYQGEEEAVTMESMLNKLKSTVTKVTADMTSAVMGNPVTREFEVGRHIASGGPGMCWRIYNGTKKSTKQEVAVFVFEKKMVDKYQKFDKDQIIDSLKRGVQQLTRLRHPRLLTVQHPLEESRDCLAFCTEPVFASLSNVLGQWDNLPSPVPTDIKDYKLYDVETKYGLLQISEGLSFLHSGVKMVHGNLCLENVILNKSGAWKIMGFDFSISSTNPSDAELKSEPKYSCKEWEPNLPPLCLPNPEYLAPEYILSVSCDAASDMYSLGVVMHAVFNEGKPVFQVNKHDIFKSFSRQLDQLSRLSPTMLNKIPEEVREHVKMLLSVTPNVRPDADQMTKIPFFDDVGAVTLAYFDSLFQRDNLQKSQFYKNLPKVLPKLPKRVVVYRILPALTSEFVNPDMVPFVLPNVLLIAEECTKDEYVRLILPDLSPVFKQQEPIQASNMILLIFLQKMDLLLTKTPPEDIKNSVLPMVYRALEAPSIQIQELCLNIIPTFANLIEYPSMKNALIPRIKSACLQTTSLAVRVNSLVCLGKILEYLDKWYVIDEILPFLQQIPSREPAVLMGVLGIYKCTFSIRNWASPKEHLAAKSLPHLVLSLSIDNKPQPQPDMLTRMEAEHKTKLEQLHSMQEQQRSMNINTSQTNHSEETKRTPSPGNQIDDVFGGSSGSAGFNGKVNGSYAPAPQLNRMSLTLEEKQRLAKEQEQAAKLRNQPALAPQSIKPATPSTQDQHRPGSTTSPPQPTPPPPPHGLYGQQRLQPNHGLPDRGDGHAAPGPGLYGGMATTTSTPNFGALTQNQGCTKTPDMSALDSLFTSQQAQSRPQPKWLLPSPPRDHRHPPGLITPPTSLHCQGIGQRQRIRATGISLYELMTGRTMKLPIDPDVNTAELGPMMFAKQQTVLTHLQDRLKVQYAQASLRQQQSDRANNALFNLVVETKFTEGDMVMTQTFRLDKTQEGHHAHALNDLIGLGKAPRHALNDLIGLGKAPRHALNDLIGLGKAPRHALNDLIGLGKAPRHALNDLIGLGKAPRHALNDLIGLGREPLDTDIAPWWEDSLYEESTRSLTEAMVQELLQDTSYYLAHAQVEVNLAKKTAIILTSASTASAKNAYTWWDWVSRACFLASLLVAGGSWSTPGL</sequence>
<gene>
    <name evidence="4" type="ORF">J4Q44_G00141680</name>
</gene>
<dbReference type="InterPro" id="IPR011989">
    <property type="entry name" value="ARM-like"/>
</dbReference>
<feature type="compositionally biased region" description="Pro residues" evidence="2">
    <location>
        <begin position="1177"/>
        <end position="1187"/>
    </location>
</feature>
<dbReference type="GO" id="GO:0005524">
    <property type="term" value="F:ATP binding"/>
    <property type="evidence" value="ECO:0007669"/>
    <property type="project" value="InterPro"/>
</dbReference>
<dbReference type="InterPro" id="IPR051177">
    <property type="entry name" value="CIK-Related_Protein"/>
</dbReference>
<dbReference type="Gene3D" id="1.25.10.10">
    <property type="entry name" value="Leucine-rich Repeat Variant"/>
    <property type="match status" value="1"/>
</dbReference>
<dbReference type="Pfam" id="PF00069">
    <property type="entry name" value="Pkinase"/>
    <property type="match status" value="1"/>
</dbReference>
<proteinExistence type="inferred from homology"/>
<feature type="compositionally biased region" description="Basic and acidic residues" evidence="2">
    <location>
        <begin position="129"/>
        <end position="143"/>
    </location>
</feature>
<feature type="region of interest" description="Disordered" evidence="2">
    <location>
        <begin position="1135"/>
        <end position="1221"/>
    </location>
</feature>
<feature type="region of interest" description="Disordered" evidence="2">
    <location>
        <begin position="244"/>
        <end position="275"/>
    </location>
</feature>
<evidence type="ECO:0000259" key="3">
    <source>
        <dbReference type="PROSITE" id="PS50011"/>
    </source>
</evidence>
<dbReference type="FunFam" id="3.30.200.20:FF:000179">
    <property type="entry name" value="SCY1 like pseudokinase 2"/>
    <property type="match status" value="1"/>
</dbReference>
<keyword evidence="5" id="KW-1185">Reference proteome</keyword>
<dbReference type="SUPFAM" id="SSF56112">
    <property type="entry name" value="Protein kinase-like (PK-like)"/>
    <property type="match status" value="1"/>
</dbReference>
<comment type="caution">
    <text evidence="4">The sequence shown here is derived from an EMBL/GenBank/DDBJ whole genome shotgun (WGS) entry which is preliminary data.</text>
</comment>
<dbReference type="FunFam" id="1.25.10.10:FF:000189">
    <property type="entry name" value="SCY1-like pseudokinase 2"/>
    <property type="match status" value="1"/>
</dbReference>
<evidence type="ECO:0000256" key="1">
    <source>
        <dbReference type="ARBA" id="ARBA00038349"/>
    </source>
</evidence>
<reference evidence="4 5" key="1">
    <citation type="submission" date="2021-04" db="EMBL/GenBank/DDBJ databases">
        <authorList>
            <person name="De Guttry C."/>
            <person name="Zahm M."/>
            <person name="Klopp C."/>
            <person name="Cabau C."/>
            <person name="Louis A."/>
            <person name="Berthelot C."/>
            <person name="Parey E."/>
            <person name="Roest Crollius H."/>
            <person name="Montfort J."/>
            <person name="Robinson-Rechavi M."/>
            <person name="Bucao C."/>
            <person name="Bouchez O."/>
            <person name="Gislard M."/>
            <person name="Lluch J."/>
            <person name="Milhes M."/>
            <person name="Lampietro C."/>
            <person name="Lopez Roques C."/>
            <person name="Donnadieu C."/>
            <person name="Braasch I."/>
            <person name="Desvignes T."/>
            <person name="Postlethwait J."/>
            <person name="Bobe J."/>
            <person name="Wedekind C."/>
            <person name="Guiguen Y."/>
        </authorList>
    </citation>
    <scope>NUCLEOTIDE SEQUENCE [LARGE SCALE GENOMIC DNA]</scope>
    <source>
        <strain evidence="4">Cs_M1</strain>
        <tissue evidence="4">Blood</tissue>
    </source>
</reference>
<dbReference type="CDD" id="cd14011">
    <property type="entry name" value="PK_SCY1_like"/>
    <property type="match status" value="1"/>
</dbReference>
<feature type="region of interest" description="Disordered" evidence="2">
    <location>
        <begin position="1251"/>
        <end position="1284"/>
    </location>
</feature>
<dbReference type="GO" id="GO:0004672">
    <property type="term" value="F:protein kinase activity"/>
    <property type="evidence" value="ECO:0007669"/>
    <property type="project" value="InterPro"/>
</dbReference>
<dbReference type="SMART" id="SM00220">
    <property type="entry name" value="S_TKc"/>
    <property type="match status" value="1"/>
</dbReference>
<dbReference type="PANTHER" id="PTHR12984">
    <property type="entry name" value="SCY1-RELATED S/T PROTEIN KINASE-LIKE"/>
    <property type="match status" value="1"/>
</dbReference>
<feature type="region of interest" description="Disordered" evidence="2">
    <location>
        <begin position="1065"/>
        <end position="1121"/>
    </location>
</feature>